<feature type="binding site" evidence="6">
    <location>
        <position position="334"/>
    </location>
    <ligand>
        <name>Ca(2+)</name>
        <dbReference type="ChEBI" id="CHEBI:29108"/>
    </ligand>
</feature>
<keyword evidence="3" id="KW-0865">Zymogen</keyword>
<evidence type="ECO:0000256" key="1">
    <source>
        <dbReference type="ARBA" id="ARBA00006586"/>
    </source>
</evidence>
<comment type="caution">
    <text evidence="7">The sequence shown here is derived from an EMBL/GenBank/DDBJ whole genome shotgun (WGS) entry which is preliminary data.</text>
</comment>
<accession>A0AA37TJE8</accession>
<keyword evidence="8" id="KW-1185">Reference proteome</keyword>
<evidence type="ECO:0000256" key="2">
    <source>
        <dbReference type="ARBA" id="ARBA00022801"/>
    </source>
</evidence>
<comment type="cofactor">
    <cofactor evidence="6">
        <name>Ca(2+)</name>
        <dbReference type="ChEBI" id="CHEBI:29108"/>
    </cofactor>
    <text evidence="6">Binds 1 Ca(2+) ion per dimer.</text>
</comment>
<dbReference type="GO" id="GO:0046872">
    <property type="term" value="F:metal ion binding"/>
    <property type="evidence" value="ECO:0007669"/>
    <property type="project" value="UniProtKB-KW"/>
</dbReference>
<protein>
    <submittedName>
        <fullName evidence="7">Penicillin acylase</fullName>
    </submittedName>
</protein>
<dbReference type="InterPro" id="IPR002692">
    <property type="entry name" value="S45"/>
</dbReference>
<keyword evidence="6" id="KW-0479">Metal-binding</keyword>
<reference evidence="7 8" key="1">
    <citation type="journal article" date="2014" name="Int. J. Syst. Evol. Microbiol.">
        <title>Complete genome sequence of Corynebacterium casei LMG S-19264T (=DSM 44701T), isolated from a smear-ripened cheese.</title>
        <authorList>
            <consortium name="US DOE Joint Genome Institute (JGI-PGF)"/>
            <person name="Walter F."/>
            <person name="Albersmeier A."/>
            <person name="Kalinowski J."/>
            <person name="Ruckert C."/>
        </authorList>
    </citation>
    <scope>NUCLEOTIDE SEQUENCE [LARGE SCALE GENOMIC DNA]</scope>
    <source>
        <strain evidence="7 8">NBRC 112785</strain>
    </source>
</reference>
<dbReference type="Gene3D" id="1.10.439.10">
    <property type="entry name" value="Penicillin Amidohydrolase, domain 1"/>
    <property type="match status" value="1"/>
</dbReference>
<dbReference type="InterPro" id="IPR023343">
    <property type="entry name" value="Penicillin_amidase_dom1"/>
</dbReference>
<dbReference type="Gene3D" id="3.60.20.10">
    <property type="entry name" value="Glutamine Phosphoribosylpyrophosphate, subunit 1, domain 1"/>
    <property type="match status" value="1"/>
</dbReference>
<name>A0AA37TJE8_9GAMM</name>
<gene>
    <name evidence="7" type="primary">acyII</name>
    <name evidence="7" type="ORF">GCM10007894_02960</name>
</gene>
<evidence type="ECO:0000256" key="6">
    <source>
        <dbReference type="PIRSR" id="PIRSR001227-2"/>
    </source>
</evidence>
<dbReference type="InterPro" id="IPR014395">
    <property type="entry name" value="Pen/GL7ACA/AHL_acylase"/>
</dbReference>
<dbReference type="InterPro" id="IPR029055">
    <property type="entry name" value="Ntn_hydrolases_N"/>
</dbReference>
<dbReference type="InterPro" id="IPR043147">
    <property type="entry name" value="Penicillin_amidase_A-knob"/>
</dbReference>
<dbReference type="Gene3D" id="2.30.120.10">
    <property type="match status" value="1"/>
</dbReference>
<keyword evidence="6" id="KW-0106">Calcium</keyword>
<feature type="binding site" evidence="6">
    <location>
        <position position="331"/>
    </location>
    <ligand>
        <name>Ca(2+)</name>
        <dbReference type="ChEBI" id="CHEBI:29108"/>
    </ligand>
</feature>
<dbReference type="SUPFAM" id="SSF56235">
    <property type="entry name" value="N-terminal nucleophile aminohydrolases (Ntn hydrolases)"/>
    <property type="match status" value="1"/>
</dbReference>
<dbReference type="PANTHER" id="PTHR34218:SF4">
    <property type="entry name" value="ACYL-HOMOSERINE LACTONE ACYLASE QUIP"/>
    <property type="match status" value="1"/>
</dbReference>
<evidence type="ECO:0000313" key="7">
    <source>
        <dbReference type="EMBL" id="GLS82319.1"/>
    </source>
</evidence>
<sequence length="793" mass="88013">MKKGIKILLAAAMVALLVATAIAYRLLSSSLPTLSGNLSFDALSQPVSISRDENGLVNIDAKNRDDAMAALGFVHAQERFFQMDLSRRSASGRLSELFGERALEYDKSRRIHLLETVAQRRLASLPTDHQRMLSAYVAGVNKGLQTLKSKPFEYWLLGTEPQPWQAKDSLLVVYAMFFDLNDERANYDDSRSLLANYGSATLLNYLSPKGTDWDSALDGSSFSSATVPGDDVIDLSQSVAAAGLAYLPQQDEVGSNSWAVSGAHTQSGAAMLANDMHLGLRLPNTWFRAQLNYNRLQAPRMMVGATFPGVPAVVVGSNGQVAWGFTNAYGDWHDRIQLDINDGYYSTLEGPKAVELVQSEIQVKGKKPVSFVVQKTHWGPIVDNADGSKSALHWLAHYEESLNLELAQMDAASSLSDAINVCQVSGVPPLNCLIADNQGDIGWTIAGKMPIRSSQDTSMTVPWQQADKLWLGWLSPQDYPKKLSPKSSKLWTANARMIGGLGYEMIGDGGYANGARGKQIQKILDSKDQFTEAELLAIALDDRALFLERWKNYLTILLKKQDSLTNQQATVLLMLDDWTGRAKRYDSAYTLVRQFHRRYRQTLYQSVQDWLAVQHQLTLDDGVLNRLRQKEQAMWQLANHKPSNWLPQEFASWDEWMLAILDEAAADLIEQHGHLQAATWGEHNRLAVEHPMASVIPSWAPEPLRRLVAAPSQTMAGDSDMPRVQGRRFGASQRLIVTPGREHEGIFHMPGGQAGHPLSPYYLKGHQDWVQGRASPLLAGESRWQLQLIPSAP</sequence>
<comment type="similarity">
    <text evidence="1">Belongs to the peptidase S45 family.</text>
</comment>
<dbReference type="RefSeq" id="WP_095500087.1">
    <property type="nucleotide sequence ID" value="NZ_BSPO01000001.1"/>
</dbReference>
<evidence type="ECO:0000256" key="3">
    <source>
        <dbReference type="ARBA" id="ARBA00023145"/>
    </source>
</evidence>
<dbReference type="AlphaFoldDB" id="A0AA37TJE8"/>
<evidence type="ECO:0000256" key="5">
    <source>
        <dbReference type="PIRSR" id="PIRSR001227-1"/>
    </source>
</evidence>
<dbReference type="Gene3D" id="1.10.1400.10">
    <property type="match status" value="1"/>
</dbReference>
<evidence type="ECO:0000256" key="4">
    <source>
        <dbReference type="ARBA" id="ARBA00038735"/>
    </source>
</evidence>
<comment type="subunit">
    <text evidence="4">Heterodimer of an alpha subunit and a beta subunit processed from the same precursor.</text>
</comment>
<dbReference type="InterPro" id="IPR043146">
    <property type="entry name" value="Penicillin_amidase_N_B-knob"/>
</dbReference>
<dbReference type="PANTHER" id="PTHR34218">
    <property type="entry name" value="PEPTIDASE S45 PENICILLIN AMIDASE"/>
    <property type="match status" value="1"/>
</dbReference>
<dbReference type="CDD" id="cd03747">
    <property type="entry name" value="Ntn_PGA_like"/>
    <property type="match status" value="1"/>
</dbReference>
<dbReference type="EMBL" id="BSPO01000001">
    <property type="protein sequence ID" value="GLS82319.1"/>
    <property type="molecule type" value="Genomic_DNA"/>
</dbReference>
<dbReference type="Pfam" id="PF01804">
    <property type="entry name" value="Penicil_amidase"/>
    <property type="match status" value="1"/>
</dbReference>
<organism evidence="7 8">
    <name type="scientific">Paraferrimonas haliotis</name>
    <dbReference type="NCBI Taxonomy" id="2013866"/>
    <lineage>
        <taxon>Bacteria</taxon>
        <taxon>Pseudomonadati</taxon>
        <taxon>Pseudomonadota</taxon>
        <taxon>Gammaproteobacteria</taxon>
        <taxon>Alteromonadales</taxon>
        <taxon>Ferrimonadaceae</taxon>
        <taxon>Paraferrimonas</taxon>
    </lineage>
</organism>
<dbReference type="PIRSF" id="PIRSF001227">
    <property type="entry name" value="Pen_acylase"/>
    <property type="match status" value="1"/>
</dbReference>
<dbReference type="GO" id="GO:0017000">
    <property type="term" value="P:antibiotic biosynthetic process"/>
    <property type="evidence" value="ECO:0007669"/>
    <property type="project" value="InterPro"/>
</dbReference>
<keyword evidence="2" id="KW-0378">Hydrolase</keyword>
<dbReference type="GO" id="GO:0016811">
    <property type="term" value="F:hydrolase activity, acting on carbon-nitrogen (but not peptide) bonds, in linear amides"/>
    <property type="evidence" value="ECO:0007669"/>
    <property type="project" value="InterPro"/>
</dbReference>
<proteinExistence type="inferred from homology"/>
<dbReference type="Proteomes" id="UP001157439">
    <property type="component" value="Unassembled WGS sequence"/>
</dbReference>
<evidence type="ECO:0000313" key="8">
    <source>
        <dbReference type="Proteomes" id="UP001157439"/>
    </source>
</evidence>
<feature type="active site" description="Nucleophile" evidence="5">
    <location>
        <position position="255"/>
    </location>
</feature>